<protein>
    <submittedName>
        <fullName evidence="1">P-loop containing nucleoside triphosphate hydrolase protein</fullName>
    </submittedName>
</protein>
<dbReference type="EMBL" id="MU117986">
    <property type="protein sequence ID" value="KAF9650307.1"/>
    <property type="molecule type" value="Genomic_DNA"/>
</dbReference>
<dbReference type="Proteomes" id="UP000886501">
    <property type="component" value="Unassembled WGS sequence"/>
</dbReference>
<reference evidence="1" key="2">
    <citation type="journal article" date="2020" name="Nat. Commun.">
        <title>Large-scale genome sequencing of mycorrhizal fungi provides insights into the early evolution of symbiotic traits.</title>
        <authorList>
            <person name="Miyauchi S."/>
            <person name="Kiss E."/>
            <person name="Kuo A."/>
            <person name="Drula E."/>
            <person name="Kohler A."/>
            <person name="Sanchez-Garcia M."/>
            <person name="Morin E."/>
            <person name="Andreopoulos B."/>
            <person name="Barry K.W."/>
            <person name="Bonito G."/>
            <person name="Buee M."/>
            <person name="Carver A."/>
            <person name="Chen C."/>
            <person name="Cichocki N."/>
            <person name="Clum A."/>
            <person name="Culley D."/>
            <person name="Crous P.W."/>
            <person name="Fauchery L."/>
            <person name="Girlanda M."/>
            <person name="Hayes R.D."/>
            <person name="Keri Z."/>
            <person name="LaButti K."/>
            <person name="Lipzen A."/>
            <person name="Lombard V."/>
            <person name="Magnuson J."/>
            <person name="Maillard F."/>
            <person name="Murat C."/>
            <person name="Nolan M."/>
            <person name="Ohm R.A."/>
            <person name="Pangilinan J."/>
            <person name="Pereira M.F."/>
            <person name="Perotto S."/>
            <person name="Peter M."/>
            <person name="Pfister S."/>
            <person name="Riley R."/>
            <person name="Sitrit Y."/>
            <person name="Stielow J.B."/>
            <person name="Szollosi G."/>
            <person name="Zifcakova L."/>
            <person name="Stursova M."/>
            <person name="Spatafora J.W."/>
            <person name="Tedersoo L."/>
            <person name="Vaario L.M."/>
            <person name="Yamada A."/>
            <person name="Yan M."/>
            <person name="Wang P."/>
            <person name="Xu J."/>
            <person name="Bruns T."/>
            <person name="Baldrian P."/>
            <person name="Vilgalys R."/>
            <person name="Dunand C."/>
            <person name="Henrissat B."/>
            <person name="Grigoriev I.V."/>
            <person name="Hibbett D."/>
            <person name="Nagy L.G."/>
            <person name="Martin F.M."/>
        </authorList>
    </citation>
    <scope>NUCLEOTIDE SEQUENCE</scope>
    <source>
        <strain evidence="1">P2</strain>
    </source>
</reference>
<proteinExistence type="predicted"/>
<evidence type="ECO:0000313" key="1">
    <source>
        <dbReference type="EMBL" id="KAF9650307.1"/>
    </source>
</evidence>
<sequence>MPCNPLPPEAAQLSTGCIIHQSKIDGYVQFHASRLLHVGCASATQWRWSEKRAADDDDCAQRKSDLAKEFSHTKAGIWDVYEQIPTTKFGINIPVLLKLSRNLEIIQDLPFVWRMLKDVLKIKSCRYYLCLFIFVKTLASLQPAVALWFTSHYLTIIQLAMDERRLDEKLLIFASIGRMCCAIAETFLDSWEEKLQIPLDLLIKEHFDKEIFSVSVDLDVPTYNDKIVKRRLDGVSAGSDGGSSIAWESISVILSLFSSVTRLVTELGVLAKVAGSQQDGVYFTTVHLGQELSRLILAPDWSLSRTYAWVAITSNEHYVKLAGLERLVSRSRHKEEVVAGNLAESLKAAYNQAYGHVSGKCASHYDILSHSRSNGLRSMASTLLPKSAGEVAEVAYLLKSAARPETIPACLATINLIQTTNQSFTSALLMTSYQAKSIGEQFHKIRQLYEIHEIQNKVPDGIISFPEDSRSLVSGITVEFRNVSFRYPDSDDFALRDVSFKVEKGQLCVIVGTNGSGKSTVLKLMLRLYDPTEGMILINGHDIKTLKLSDLRESMAVLFQEYTHFPLTIKDNIALGDSRNAHDEDRIREAARLGGAEEFIDKMARGFDTYLERPVRDVWSIPSNAKTKSGVKIDRDLIREVIGRAGHKDSIKLSGGQMQRLAVSRMFMRAVLSEEARVGLLLFDEPSAALDPTAEHDLFTRIRKLRGEKTMIFSSHRFGRLTRPADLILYMNDSTILECGTHNELMAKGGKYSELWNLQAQAFL</sequence>
<comment type="caution">
    <text evidence="1">The sequence shown here is derived from an EMBL/GenBank/DDBJ whole genome shotgun (WGS) entry which is preliminary data.</text>
</comment>
<accession>A0ACB6ZL28</accession>
<name>A0ACB6ZL28_THEGA</name>
<keyword evidence="1" id="KW-0378">Hydrolase</keyword>
<organism evidence="1 2">
    <name type="scientific">Thelephora ganbajun</name>
    <name type="common">Ganba fungus</name>
    <dbReference type="NCBI Taxonomy" id="370292"/>
    <lineage>
        <taxon>Eukaryota</taxon>
        <taxon>Fungi</taxon>
        <taxon>Dikarya</taxon>
        <taxon>Basidiomycota</taxon>
        <taxon>Agaricomycotina</taxon>
        <taxon>Agaricomycetes</taxon>
        <taxon>Thelephorales</taxon>
        <taxon>Thelephoraceae</taxon>
        <taxon>Thelephora</taxon>
    </lineage>
</organism>
<evidence type="ECO:0000313" key="2">
    <source>
        <dbReference type="Proteomes" id="UP000886501"/>
    </source>
</evidence>
<gene>
    <name evidence="1" type="ORF">BDM02DRAFT_3112278</name>
</gene>
<reference evidence="1" key="1">
    <citation type="submission" date="2019-10" db="EMBL/GenBank/DDBJ databases">
        <authorList>
            <consortium name="DOE Joint Genome Institute"/>
            <person name="Kuo A."/>
            <person name="Miyauchi S."/>
            <person name="Kiss E."/>
            <person name="Drula E."/>
            <person name="Kohler A."/>
            <person name="Sanchez-Garcia M."/>
            <person name="Andreopoulos B."/>
            <person name="Barry K.W."/>
            <person name="Bonito G."/>
            <person name="Buee M."/>
            <person name="Carver A."/>
            <person name="Chen C."/>
            <person name="Cichocki N."/>
            <person name="Clum A."/>
            <person name="Culley D."/>
            <person name="Crous P.W."/>
            <person name="Fauchery L."/>
            <person name="Girlanda M."/>
            <person name="Hayes R."/>
            <person name="Keri Z."/>
            <person name="Labutti K."/>
            <person name="Lipzen A."/>
            <person name="Lombard V."/>
            <person name="Magnuson J."/>
            <person name="Maillard F."/>
            <person name="Morin E."/>
            <person name="Murat C."/>
            <person name="Nolan M."/>
            <person name="Ohm R."/>
            <person name="Pangilinan J."/>
            <person name="Pereira M."/>
            <person name="Perotto S."/>
            <person name="Peter M."/>
            <person name="Riley R."/>
            <person name="Sitrit Y."/>
            <person name="Stielow B."/>
            <person name="Szollosi G."/>
            <person name="Zifcakova L."/>
            <person name="Stursova M."/>
            <person name="Spatafora J.W."/>
            <person name="Tedersoo L."/>
            <person name="Vaario L.-M."/>
            <person name="Yamada A."/>
            <person name="Yan M."/>
            <person name="Wang P."/>
            <person name="Xu J."/>
            <person name="Bruns T."/>
            <person name="Baldrian P."/>
            <person name="Vilgalys R."/>
            <person name="Henrissat B."/>
            <person name="Grigoriev I.V."/>
            <person name="Hibbett D."/>
            <person name="Nagy L.G."/>
            <person name="Martin F.M."/>
        </authorList>
    </citation>
    <scope>NUCLEOTIDE SEQUENCE</scope>
    <source>
        <strain evidence="1">P2</strain>
    </source>
</reference>
<keyword evidence="2" id="KW-1185">Reference proteome</keyword>